<proteinExistence type="inferred from homology"/>
<dbReference type="InterPro" id="IPR036291">
    <property type="entry name" value="NAD(P)-bd_dom_sf"/>
</dbReference>
<dbReference type="Pfam" id="PF02826">
    <property type="entry name" value="2-Hacid_dh_C"/>
    <property type="match status" value="1"/>
</dbReference>
<dbReference type="Pfam" id="PF00389">
    <property type="entry name" value="2-Hacid_dh"/>
    <property type="match status" value="1"/>
</dbReference>
<keyword evidence="2 4" id="KW-0560">Oxidoreductase</keyword>
<evidence type="ECO:0000313" key="7">
    <source>
        <dbReference type="EMBL" id="TDQ49835.1"/>
    </source>
</evidence>
<dbReference type="InterPro" id="IPR058205">
    <property type="entry name" value="D-LDH-like"/>
</dbReference>
<dbReference type="PANTHER" id="PTHR43026">
    <property type="entry name" value="2-HYDROXYACID DEHYDROGENASE HOMOLOG 1-RELATED"/>
    <property type="match status" value="1"/>
</dbReference>
<evidence type="ECO:0000256" key="1">
    <source>
        <dbReference type="ARBA" id="ARBA00005854"/>
    </source>
</evidence>
<evidence type="ECO:0000259" key="6">
    <source>
        <dbReference type="Pfam" id="PF02826"/>
    </source>
</evidence>
<dbReference type="InterPro" id="IPR006139">
    <property type="entry name" value="D-isomer_2_OHA_DH_cat_dom"/>
</dbReference>
<name>A0A4R6UWF0_9GAMM</name>
<dbReference type="CDD" id="cd12183">
    <property type="entry name" value="LDH_like_2"/>
    <property type="match status" value="1"/>
</dbReference>
<feature type="domain" description="D-isomer specific 2-hydroxyacid dehydrogenase catalytic" evidence="5">
    <location>
        <begin position="15"/>
        <end position="325"/>
    </location>
</feature>
<organism evidence="7 8">
    <name type="scientific">Permianibacter aggregans</name>
    <dbReference type="NCBI Taxonomy" id="1510150"/>
    <lineage>
        <taxon>Bacteria</taxon>
        <taxon>Pseudomonadati</taxon>
        <taxon>Pseudomonadota</taxon>
        <taxon>Gammaproteobacteria</taxon>
        <taxon>Pseudomonadales</taxon>
        <taxon>Pseudomonadaceae</taxon>
        <taxon>Permianibacter</taxon>
    </lineage>
</organism>
<dbReference type="SUPFAM" id="SSF52283">
    <property type="entry name" value="Formate/glycerate dehydrogenase catalytic domain-like"/>
    <property type="match status" value="1"/>
</dbReference>
<comment type="similarity">
    <text evidence="1 4">Belongs to the D-isomer specific 2-hydroxyacid dehydrogenase family.</text>
</comment>
<dbReference type="PROSITE" id="PS00671">
    <property type="entry name" value="D_2_HYDROXYACID_DH_3"/>
    <property type="match status" value="1"/>
</dbReference>
<dbReference type="AlphaFoldDB" id="A0A4R6UWF0"/>
<dbReference type="PROSITE" id="PS00065">
    <property type="entry name" value="D_2_HYDROXYACID_DH_1"/>
    <property type="match status" value="1"/>
</dbReference>
<reference evidence="7 8" key="1">
    <citation type="submission" date="2019-03" db="EMBL/GenBank/DDBJ databases">
        <title>Genomic Encyclopedia of Type Strains, Phase IV (KMG-IV): sequencing the most valuable type-strain genomes for metagenomic binning, comparative biology and taxonomic classification.</title>
        <authorList>
            <person name="Goeker M."/>
        </authorList>
    </citation>
    <scope>NUCLEOTIDE SEQUENCE [LARGE SCALE GENOMIC DNA]</scope>
    <source>
        <strain evidence="7 8">DSM 103792</strain>
    </source>
</reference>
<dbReference type="Proteomes" id="UP000295375">
    <property type="component" value="Unassembled WGS sequence"/>
</dbReference>
<evidence type="ECO:0000256" key="3">
    <source>
        <dbReference type="ARBA" id="ARBA00023027"/>
    </source>
</evidence>
<keyword evidence="8" id="KW-1185">Reference proteome</keyword>
<feature type="domain" description="D-isomer specific 2-hydroxyacid dehydrogenase NAD-binding" evidence="6">
    <location>
        <begin position="112"/>
        <end position="299"/>
    </location>
</feature>
<keyword evidence="3" id="KW-0520">NAD</keyword>
<protein>
    <submittedName>
        <fullName evidence="7">D-lactate dehydrogenase</fullName>
    </submittedName>
</protein>
<dbReference type="RefSeq" id="WP_133588493.1">
    <property type="nucleotide sequence ID" value="NZ_CP037953.1"/>
</dbReference>
<evidence type="ECO:0000256" key="4">
    <source>
        <dbReference type="RuleBase" id="RU003719"/>
    </source>
</evidence>
<dbReference type="InterPro" id="IPR006140">
    <property type="entry name" value="D-isomer_DH_NAD-bd"/>
</dbReference>
<evidence type="ECO:0000259" key="5">
    <source>
        <dbReference type="Pfam" id="PF00389"/>
    </source>
</evidence>
<dbReference type="PROSITE" id="PS00670">
    <property type="entry name" value="D_2_HYDROXYACID_DH_2"/>
    <property type="match status" value="1"/>
</dbReference>
<dbReference type="InterPro" id="IPR029752">
    <property type="entry name" value="D-isomer_DH_CS1"/>
</dbReference>
<gene>
    <name evidence="7" type="ORF">EV696_103208</name>
</gene>
<dbReference type="InterPro" id="IPR029753">
    <property type="entry name" value="D-isomer_DH_CS"/>
</dbReference>
<dbReference type="PANTHER" id="PTHR43026:SF1">
    <property type="entry name" value="2-HYDROXYACID DEHYDROGENASE HOMOLOG 1-RELATED"/>
    <property type="match status" value="1"/>
</dbReference>
<dbReference type="OrthoDB" id="9805416at2"/>
<dbReference type="SUPFAM" id="SSF51735">
    <property type="entry name" value="NAD(P)-binding Rossmann-fold domains"/>
    <property type="match status" value="1"/>
</dbReference>
<evidence type="ECO:0000256" key="2">
    <source>
        <dbReference type="ARBA" id="ARBA00023002"/>
    </source>
</evidence>
<dbReference type="Gene3D" id="3.40.50.720">
    <property type="entry name" value="NAD(P)-binding Rossmann-like Domain"/>
    <property type="match status" value="2"/>
</dbReference>
<comment type="caution">
    <text evidence="7">The sequence shown here is derived from an EMBL/GenBank/DDBJ whole genome shotgun (WGS) entry which is preliminary data.</text>
</comment>
<dbReference type="GO" id="GO:0008720">
    <property type="term" value="F:D-lactate dehydrogenase (NAD+) activity"/>
    <property type="evidence" value="ECO:0007669"/>
    <property type="project" value="TreeGrafter"/>
</dbReference>
<dbReference type="GO" id="GO:0051287">
    <property type="term" value="F:NAD binding"/>
    <property type="evidence" value="ECO:0007669"/>
    <property type="project" value="InterPro"/>
</dbReference>
<evidence type="ECO:0000313" key="8">
    <source>
        <dbReference type="Proteomes" id="UP000295375"/>
    </source>
</evidence>
<accession>A0A4R6UWF0</accession>
<sequence>MTQRVFVFGCQDFEPEFLDAAAARHGIAVQYSDSTLSAQTAVLARQYSAVSIFANDQADRAALENLAAHGTRFIALRCAGFNQLDLQAAKQLGIDAARVPEYSPYSVAEHTVGLLLTLNRKLHRAWVRVREQNFSLKGLLGFDLHGKTIGIIGLGKIGMAFARIMRGFGCTVLAYDVQQHPYAAELGIQFVSLPALLQQSDVISLHCPLNEHTHHVLNAETLAQTKPGVFLLNTGRGALIDSKALIQRIKSGHIGAVGLDVYEQESGVFFADRSGEILNDDVLARLMTFPNVFITGHQGFFTREAVQNIADTTMQNLADFFAGRRSDCWLT</sequence>
<dbReference type="EMBL" id="SNYM01000003">
    <property type="protein sequence ID" value="TDQ49835.1"/>
    <property type="molecule type" value="Genomic_DNA"/>
</dbReference>